<reference evidence="2" key="1">
    <citation type="journal article" date="2019" name="Int. J. Syst. Evol. Microbiol.">
        <title>The Global Catalogue of Microorganisms (GCM) 10K type strain sequencing project: providing services to taxonomists for standard genome sequencing and annotation.</title>
        <authorList>
            <consortium name="The Broad Institute Genomics Platform"/>
            <consortium name="The Broad Institute Genome Sequencing Center for Infectious Disease"/>
            <person name="Wu L."/>
            <person name="Ma J."/>
        </authorList>
    </citation>
    <scope>NUCLEOTIDE SEQUENCE [LARGE SCALE GENOMIC DNA]</scope>
    <source>
        <strain evidence="2">JCM 18298</strain>
    </source>
</reference>
<comment type="caution">
    <text evidence="1">The sequence shown here is derived from an EMBL/GenBank/DDBJ whole genome shotgun (WGS) entry which is preliminary data.</text>
</comment>
<protein>
    <submittedName>
        <fullName evidence="1">Uncharacterized protein</fullName>
    </submittedName>
</protein>
<evidence type="ECO:0000313" key="1">
    <source>
        <dbReference type="EMBL" id="GAA5064085.1"/>
    </source>
</evidence>
<name>A0ABP9KTC1_9NOCA</name>
<organism evidence="1 2">
    <name type="scientific">Nocardia callitridis</name>
    <dbReference type="NCBI Taxonomy" id="648753"/>
    <lineage>
        <taxon>Bacteria</taxon>
        <taxon>Bacillati</taxon>
        <taxon>Actinomycetota</taxon>
        <taxon>Actinomycetes</taxon>
        <taxon>Mycobacteriales</taxon>
        <taxon>Nocardiaceae</taxon>
        <taxon>Nocardia</taxon>
    </lineage>
</organism>
<accession>A0ABP9KTC1</accession>
<gene>
    <name evidence="1" type="ORF">GCM10023318_49600</name>
</gene>
<proteinExistence type="predicted"/>
<dbReference type="EMBL" id="BAABJM010000006">
    <property type="protein sequence ID" value="GAA5064085.1"/>
    <property type="molecule type" value="Genomic_DNA"/>
</dbReference>
<dbReference type="Proteomes" id="UP001500603">
    <property type="component" value="Unassembled WGS sequence"/>
</dbReference>
<sequence>MDWRATASQQVQDDLDGLLRDSVNAVARMLGTANSFNPFMLVIENSGGKSMRLAPNGFGGGQESIIAALAAADDSALLRARVSVFDVTAAAPVGGDAIKVVLEHRDGVALDVLVPYSVTAESIDIDLNSANGARGAARLWP</sequence>
<dbReference type="RefSeq" id="WP_345498291.1">
    <property type="nucleotide sequence ID" value="NZ_BAABJM010000006.1"/>
</dbReference>
<keyword evidence="2" id="KW-1185">Reference proteome</keyword>
<evidence type="ECO:0000313" key="2">
    <source>
        <dbReference type="Proteomes" id="UP001500603"/>
    </source>
</evidence>